<evidence type="ECO:0000313" key="3">
    <source>
        <dbReference type="EMBL" id="MBM3273981.1"/>
    </source>
</evidence>
<feature type="non-terminal residue" evidence="3">
    <location>
        <position position="479"/>
    </location>
</feature>
<dbReference type="AlphaFoldDB" id="A0A938BK91"/>
<evidence type="ECO:0000256" key="1">
    <source>
        <dbReference type="SAM" id="MobiDB-lite"/>
    </source>
</evidence>
<proteinExistence type="predicted"/>
<comment type="caution">
    <text evidence="3">The sequence shown here is derived from an EMBL/GenBank/DDBJ whole genome shotgun (WGS) entry which is preliminary data.</text>
</comment>
<reference evidence="3 4" key="1">
    <citation type="submission" date="2019-03" db="EMBL/GenBank/DDBJ databases">
        <title>Lake Tanganyika Metagenome-Assembled Genomes (MAGs).</title>
        <authorList>
            <person name="Tran P."/>
        </authorList>
    </citation>
    <scope>NUCLEOTIDE SEQUENCE [LARGE SCALE GENOMIC DNA]</scope>
    <source>
        <strain evidence="3">K_DeepCast_65m_m2_236</strain>
    </source>
</reference>
<dbReference type="EMBL" id="VGJX01000091">
    <property type="protein sequence ID" value="MBM3273981.1"/>
    <property type="molecule type" value="Genomic_DNA"/>
</dbReference>
<evidence type="ECO:0000259" key="2">
    <source>
        <dbReference type="PROSITE" id="PS50994"/>
    </source>
</evidence>
<dbReference type="Proteomes" id="UP000703893">
    <property type="component" value="Unassembled WGS sequence"/>
</dbReference>
<feature type="domain" description="Integrase catalytic" evidence="2">
    <location>
        <begin position="252"/>
        <end position="420"/>
    </location>
</feature>
<dbReference type="PROSITE" id="PS50994">
    <property type="entry name" value="INTEGRASE"/>
    <property type="match status" value="1"/>
</dbReference>
<accession>A0A938BK91</accession>
<gene>
    <name evidence="3" type="ORF">FJZ00_02420</name>
</gene>
<dbReference type="InterPro" id="IPR001584">
    <property type="entry name" value="Integrase_cat-core"/>
</dbReference>
<protein>
    <recommendedName>
        <fullName evidence="2">Integrase catalytic domain-containing protein</fullName>
    </recommendedName>
</protein>
<feature type="region of interest" description="Disordered" evidence="1">
    <location>
        <begin position="1"/>
        <end position="26"/>
    </location>
</feature>
<dbReference type="GO" id="GO:0015074">
    <property type="term" value="P:DNA integration"/>
    <property type="evidence" value="ECO:0007669"/>
    <property type="project" value="InterPro"/>
</dbReference>
<organism evidence="3 4">
    <name type="scientific">Candidatus Tanganyikabacteria bacterium</name>
    <dbReference type="NCBI Taxonomy" id="2961651"/>
    <lineage>
        <taxon>Bacteria</taxon>
        <taxon>Bacillati</taxon>
        <taxon>Candidatus Sericytochromatia</taxon>
        <taxon>Candidatus Tanganyikabacteria</taxon>
    </lineage>
</organism>
<name>A0A938BK91_9BACT</name>
<evidence type="ECO:0000313" key="4">
    <source>
        <dbReference type="Proteomes" id="UP000703893"/>
    </source>
</evidence>
<sequence>MSANNSADRYPKERAPMTVPDSSPDTKPSVLAAVVMAAQNILRDHAHWPRTPTEAIRALGGSRSQAYEMLGRIEAALDTLCGAAGRPAASPRPDAAAAVTRAVLDLLLAHPGAARVGPARAWYGDAFRRHVLDLAAPGGIGCDLTREQLADAARVPLGTLQDWLRQPELPDPMPSPPPAVDGPSVRQAHVGTILAEWRQWDGNFTAFCGHLREQHRVPYGQDFVGSVLHATGLRERKARGQGQAPWSKGTFRTFFPGAQWLGDSTTIAIWLNSRCFVFNVEAMSDPASDALVGVTVTDAEDERTVIETFEAGCQTTGERPIALTLDNRPSNLTPGVAEAIDPTVLLAATPGRGQAKAHPEGGFGLFQQTAPPLTIQGLTQREIARSMLTMAMTIWAWARNGKPRTALGGRAPRDFYRDAKPTPDELREVEDYLREPQRRQERIRLTRAARLDPIRLALLAEGFSRLDIADPDGRIARQL</sequence>